<keyword evidence="2" id="KW-0472">Membrane</keyword>
<dbReference type="AlphaFoldDB" id="A0A0L9TI68"/>
<keyword evidence="2" id="KW-0812">Transmembrane</keyword>
<accession>A0A0L9TI68</accession>
<evidence type="ECO:0008006" key="5">
    <source>
        <dbReference type="Google" id="ProtNLM"/>
    </source>
</evidence>
<feature type="transmembrane region" description="Helical" evidence="2">
    <location>
        <begin position="108"/>
        <end position="131"/>
    </location>
</feature>
<reference evidence="4" key="1">
    <citation type="journal article" date="2015" name="Proc. Natl. Acad. Sci. U.S.A.">
        <title>Genome sequencing of adzuki bean (Vigna angularis) provides insight into high starch and low fat accumulation and domestication.</title>
        <authorList>
            <person name="Yang K."/>
            <person name="Tian Z."/>
            <person name="Chen C."/>
            <person name="Luo L."/>
            <person name="Zhao B."/>
            <person name="Wang Z."/>
            <person name="Yu L."/>
            <person name="Li Y."/>
            <person name="Sun Y."/>
            <person name="Li W."/>
            <person name="Chen Y."/>
            <person name="Li Y."/>
            <person name="Zhang Y."/>
            <person name="Ai D."/>
            <person name="Zhao J."/>
            <person name="Shang C."/>
            <person name="Ma Y."/>
            <person name="Wu B."/>
            <person name="Wang M."/>
            <person name="Gao L."/>
            <person name="Sun D."/>
            <person name="Zhang P."/>
            <person name="Guo F."/>
            <person name="Wang W."/>
            <person name="Li Y."/>
            <person name="Wang J."/>
            <person name="Varshney R.K."/>
            <person name="Wang J."/>
            <person name="Ling H.Q."/>
            <person name="Wan P."/>
        </authorList>
    </citation>
    <scope>NUCLEOTIDE SEQUENCE</scope>
    <source>
        <strain evidence="4">cv. Jingnong 6</strain>
    </source>
</reference>
<sequence>MHHAKTDSEVTSLDASSTTRSPRRAVYYVQSPSHDGEKTTTSLHSTPVLSPMGSPPHSHSSSSRFSGSRKINNHHRNHKLPWNKDIDVIEEEGLLQNEDRHRALSRRYYFLAFVLGFFLLFSLFSLILWGASRPMKPNVLIKVSLLRNSSSFFFFRNGFSSVLNFTFWVVVSQSIKFDHLRVQAGSDSTGVATDMITLNSTVKFTYRNTGTFFGVHVTSTPLDLSFSEIVIATGNVRFITLTLLCRLICQRDLSRNEYDRFELVMQLKKFYQSRKSQRLVSVSVMGNKIPLYGSGASLSSSTGVPTVAVPLRLSFVIRSRAYVLGRLVKPKYYKRVECSINLDPKKINVSLSLKHSCTYD</sequence>
<evidence type="ECO:0000313" key="4">
    <source>
        <dbReference type="Proteomes" id="UP000053144"/>
    </source>
</evidence>
<evidence type="ECO:0000313" key="3">
    <source>
        <dbReference type="EMBL" id="KOM30308.1"/>
    </source>
</evidence>
<organism evidence="3 4">
    <name type="scientific">Phaseolus angularis</name>
    <name type="common">Azuki bean</name>
    <name type="synonym">Vigna angularis</name>
    <dbReference type="NCBI Taxonomy" id="3914"/>
    <lineage>
        <taxon>Eukaryota</taxon>
        <taxon>Viridiplantae</taxon>
        <taxon>Streptophyta</taxon>
        <taxon>Embryophyta</taxon>
        <taxon>Tracheophyta</taxon>
        <taxon>Spermatophyta</taxon>
        <taxon>Magnoliopsida</taxon>
        <taxon>eudicotyledons</taxon>
        <taxon>Gunneridae</taxon>
        <taxon>Pentapetalae</taxon>
        <taxon>rosids</taxon>
        <taxon>fabids</taxon>
        <taxon>Fabales</taxon>
        <taxon>Fabaceae</taxon>
        <taxon>Papilionoideae</taxon>
        <taxon>50 kb inversion clade</taxon>
        <taxon>NPAAA clade</taxon>
        <taxon>indigoferoid/millettioid clade</taxon>
        <taxon>Phaseoleae</taxon>
        <taxon>Vigna</taxon>
    </lineage>
</organism>
<evidence type="ECO:0000256" key="2">
    <source>
        <dbReference type="SAM" id="Phobius"/>
    </source>
</evidence>
<dbReference type="EMBL" id="KQ258629">
    <property type="protein sequence ID" value="KOM30308.1"/>
    <property type="molecule type" value="Genomic_DNA"/>
</dbReference>
<dbReference type="STRING" id="3914.A0A0L9TI68"/>
<feature type="compositionally biased region" description="Polar residues" evidence="1">
    <location>
        <begin position="9"/>
        <end position="20"/>
    </location>
</feature>
<feature type="compositionally biased region" description="Low complexity" evidence="1">
    <location>
        <begin position="50"/>
        <end position="69"/>
    </location>
</feature>
<proteinExistence type="predicted"/>
<feature type="transmembrane region" description="Helical" evidence="2">
    <location>
        <begin position="151"/>
        <end position="171"/>
    </location>
</feature>
<feature type="compositionally biased region" description="Polar residues" evidence="1">
    <location>
        <begin position="39"/>
        <end position="48"/>
    </location>
</feature>
<dbReference type="Proteomes" id="UP000053144">
    <property type="component" value="Unassembled WGS sequence"/>
</dbReference>
<keyword evidence="2" id="KW-1133">Transmembrane helix</keyword>
<protein>
    <recommendedName>
        <fullName evidence="5">Late embryogenesis abundant protein LEA-2 subgroup domain-containing protein</fullName>
    </recommendedName>
</protein>
<evidence type="ECO:0000256" key="1">
    <source>
        <dbReference type="SAM" id="MobiDB-lite"/>
    </source>
</evidence>
<name>A0A0L9TI68_PHAAN</name>
<gene>
    <name evidence="3" type="ORF">LR48_Vigan1091s002000</name>
</gene>
<dbReference type="OMA" id="QNEDRHR"/>
<dbReference type="Gramene" id="KOM30308">
    <property type="protein sequence ID" value="KOM30308"/>
    <property type="gene ID" value="LR48_Vigan1091s002000"/>
</dbReference>
<feature type="region of interest" description="Disordered" evidence="1">
    <location>
        <begin position="1"/>
        <end position="70"/>
    </location>
</feature>